<proteinExistence type="predicted"/>
<dbReference type="EMBL" id="LR797198">
    <property type="protein sequence ID" value="CAB4193726.1"/>
    <property type="molecule type" value="Genomic_DNA"/>
</dbReference>
<gene>
    <name evidence="1" type="ORF">UFOVP1119_15</name>
    <name evidence="2" type="ORF">UFOVP1238_132</name>
</gene>
<organism evidence="1">
    <name type="scientific">uncultured Caudovirales phage</name>
    <dbReference type="NCBI Taxonomy" id="2100421"/>
    <lineage>
        <taxon>Viruses</taxon>
        <taxon>Duplodnaviria</taxon>
        <taxon>Heunggongvirae</taxon>
        <taxon>Uroviricota</taxon>
        <taxon>Caudoviricetes</taxon>
        <taxon>Peduoviridae</taxon>
        <taxon>Maltschvirus</taxon>
        <taxon>Maltschvirus maltsch</taxon>
    </lineage>
</organism>
<name>A0A6J5QRX1_9CAUD</name>
<sequence length="65" mass="7041">MDLRGIPTAVCPNCGNDELKIVVKFNPDTYEIAMYGLEAECFSCQSLLTAPTPLDIISNDGNGFN</sequence>
<protein>
    <submittedName>
        <fullName evidence="1">Uncharacterized protein</fullName>
    </submittedName>
</protein>
<reference evidence="1" key="1">
    <citation type="submission" date="2020-05" db="EMBL/GenBank/DDBJ databases">
        <authorList>
            <person name="Chiriac C."/>
            <person name="Salcher M."/>
            <person name="Ghai R."/>
            <person name="Kavagutti S V."/>
        </authorList>
    </citation>
    <scope>NUCLEOTIDE SEQUENCE</scope>
</reference>
<evidence type="ECO:0000313" key="1">
    <source>
        <dbReference type="EMBL" id="CAB4185217.1"/>
    </source>
</evidence>
<accession>A0A6J5QRX1</accession>
<dbReference type="EMBL" id="LR797076">
    <property type="protein sequence ID" value="CAB4185217.1"/>
    <property type="molecule type" value="Genomic_DNA"/>
</dbReference>
<evidence type="ECO:0000313" key="2">
    <source>
        <dbReference type="EMBL" id="CAB4193726.1"/>
    </source>
</evidence>